<proteinExistence type="inferred from homology"/>
<dbReference type="GO" id="GO:0003924">
    <property type="term" value="F:GTPase activity"/>
    <property type="evidence" value="ECO:0007669"/>
    <property type="project" value="UniProtKB-UniRule"/>
</dbReference>
<dbReference type="PRINTS" id="PR00315">
    <property type="entry name" value="ELONGATNFCT"/>
</dbReference>
<gene>
    <name evidence="12 14" type="primary">lepA</name>
    <name evidence="14" type="ORF">KCG48_03305</name>
</gene>
<dbReference type="InterPro" id="IPR031157">
    <property type="entry name" value="G_TR_CS"/>
</dbReference>
<feature type="binding site" evidence="12">
    <location>
        <begin position="135"/>
        <end position="138"/>
    </location>
    <ligand>
        <name>GTP</name>
        <dbReference type="ChEBI" id="CHEBI:37565"/>
    </ligand>
</feature>
<dbReference type="InterPro" id="IPR000795">
    <property type="entry name" value="T_Tr_GTP-bd_dom"/>
</dbReference>
<dbReference type="InterPro" id="IPR027417">
    <property type="entry name" value="P-loop_NTPase"/>
</dbReference>
<dbReference type="GO" id="GO:0045727">
    <property type="term" value="P:positive regulation of translation"/>
    <property type="evidence" value="ECO:0007669"/>
    <property type="project" value="UniProtKB-UniRule"/>
</dbReference>
<dbReference type="GO" id="GO:0003746">
    <property type="term" value="F:translation elongation factor activity"/>
    <property type="evidence" value="ECO:0007669"/>
    <property type="project" value="UniProtKB-UniRule"/>
</dbReference>
<dbReference type="Gene3D" id="3.40.50.300">
    <property type="entry name" value="P-loop containing nucleotide triphosphate hydrolases"/>
    <property type="match status" value="1"/>
</dbReference>
<dbReference type="Gene3D" id="3.30.70.2570">
    <property type="entry name" value="Elongation factor 4, C-terminal domain"/>
    <property type="match status" value="1"/>
</dbReference>
<evidence type="ECO:0000313" key="14">
    <source>
        <dbReference type="EMBL" id="MBR0575361.1"/>
    </source>
</evidence>
<accession>A0A941CQB7</accession>
<evidence type="ECO:0000256" key="4">
    <source>
        <dbReference type="ARBA" id="ARBA00022801"/>
    </source>
</evidence>
<dbReference type="NCBIfam" id="TIGR00231">
    <property type="entry name" value="small_GTP"/>
    <property type="match status" value="1"/>
</dbReference>
<evidence type="ECO:0000256" key="1">
    <source>
        <dbReference type="ARBA" id="ARBA00005454"/>
    </source>
</evidence>
<organism evidence="14 15">
    <name type="scientific">Proteiniclasticum sediminis</name>
    <dbReference type="NCBI Taxonomy" id="2804028"/>
    <lineage>
        <taxon>Bacteria</taxon>
        <taxon>Bacillati</taxon>
        <taxon>Bacillota</taxon>
        <taxon>Clostridia</taxon>
        <taxon>Eubacteriales</taxon>
        <taxon>Clostridiaceae</taxon>
        <taxon>Proteiniclasticum</taxon>
    </lineage>
</organism>
<keyword evidence="3 12" id="KW-0547">Nucleotide-binding</keyword>
<keyword evidence="4 12" id="KW-0378">Hydrolase</keyword>
<comment type="function">
    <text evidence="9 12">Required for accurate and efficient protein synthesis under certain stress conditions. May act as a fidelity factor of the translation reaction, by catalyzing a one-codon backward translocation of tRNAs on improperly translocated ribosomes. Back-translocation proceeds from a post-translocation (POST) complex to a pre-translocation (PRE) complex, thus giving elongation factor G a second chance to translocate the tRNAs correctly. Binds to ribosomes in a GTP-dependent manner.</text>
</comment>
<dbReference type="Gene3D" id="3.30.70.240">
    <property type="match status" value="1"/>
</dbReference>
<dbReference type="PROSITE" id="PS51722">
    <property type="entry name" value="G_TR_2"/>
    <property type="match status" value="1"/>
</dbReference>
<evidence type="ECO:0000256" key="9">
    <source>
        <dbReference type="ARBA" id="ARBA00057626"/>
    </source>
</evidence>
<dbReference type="PANTHER" id="PTHR43512">
    <property type="entry name" value="TRANSLATION FACTOR GUF1-RELATED"/>
    <property type="match status" value="1"/>
</dbReference>
<dbReference type="EC" id="3.6.5.n1" evidence="11 12"/>
<keyword evidence="5 12" id="KW-0648">Protein biosynthesis</keyword>
<keyword evidence="15" id="KW-1185">Reference proteome</keyword>
<name>A0A941CQB7_9CLOT</name>
<dbReference type="PANTHER" id="PTHR43512:SF4">
    <property type="entry name" value="TRANSLATION FACTOR GUF1 HOMOLOG, CHLOROPLASTIC"/>
    <property type="match status" value="1"/>
</dbReference>
<dbReference type="FunFam" id="3.40.50.300:FF:000078">
    <property type="entry name" value="Elongation factor 4"/>
    <property type="match status" value="1"/>
</dbReference>
<dbReference type="PROSITE" id="PS00301">
    <property type="entry name" value="G_TR_1"/>
    <property type="match status" value="1"/>
</dbReference>
<dbReference type="InterPro" id="IPR004161">
    <property type="entry name" value="EFTu-like_2"/>
</dbReference>
<dbReference type="Gene3D" id="3.30.70.870">
    <property type="entry name" value="Elongation Factor G (Translational Gtpase), domain 3"/>
    <property type="match status" value="1"/>
</dbReference>
<dbReference type="AlphaFoldDB" id="A0A941CQB7"/>
<evidence type="ECO:0000256" key="5">
    <source>
        <dbReference type="ARBA" id="ARBA00022917"/>
    </source>
</evidence>
<evidence type="ECO:0000256" key="2">
    <source>
        <dbReference type="ARBA" id="ARBA00022475"/>
    </source>
</evidence>
<sequence length="600" mass="66838">MQSERQKKIRNFSIVAHIDHGKSTLADRLIEYTGALSSREMDAQVLDSMELEQERGITIKSKAVRLIYRREDGDYVLNLIDTPGHVDFNYEVSRSLQACEGAILVVDATQGVQAQTLANCYLALDNNLEILPVINKIDLPSARIDDVVKEIEDVIGIEAADAPKISAKTGLNIQDVLEGVIAHIPSPQGDENGTLRALIFDSYYDSYKGVVSFVRVKEGTIRPGMKVKFMATGKEHEVTEVGVFTPELLPGEALMAGDVGYITGSIKNVRDARVGDTVTSAVHPALEPLPGYKKAIPMVFSGIYPVDGADYEELKEALEKLQINDAALSFEYETSVALGFGFRCGFLGLLHMEIIQERIEREFNIPIITTAPSVIYNVFRTDGEMVQITNPTNLPSPTEIDYMEEPIVKASIITPSEYVGAVMDLCQTRRGTYINMDYVEQTRAVIHYIIPLNEIIYDFFDTLKSRTRGYASLDYELAGYQTTKLVKLDLLLNGEVVDALSMIVPEERAYVKGRNIAEKLKEVIPRHMFEIPIQAAVGSKIIARETVKALRKDVLAKCYGGDISRKKKLLEKQKEGKKRMRQVGSVEVPQEAFMSILKVE</sequence>
<dbReference type="FunFam" id="3.30.70.2570:FF:000001">
    <property type="entry name" value="Translation factor GUF1, mitochondrial"/>
    <property type="match status" value="1"/>
</dbReference>
<dbReference type="FunFam" id="3.30.70.870:FF:000004">
    <property type="entry name" value="Translation factor GUF1, mitochondrial"/>
    <property type="match status" value="1"/>
</dbReference>
<evidence type="ECO:0000256" key="8">
    <source>
        <dbReference type="ARBA" id="ARBA00050293"/>
    </source>
</evidence>
<dbReference type="GO" id="GO:0005886">
    <property type="term" value="C:plasma membrane"/>
    <property type="evidence" value="ECO:0007669"/>
    <property type="project" value="UniProtKB-SubCell"/>
</dbReference>
<evidence type="ECO:0000256" key="3">
    <source>
        <dbReference type="ARBA" id="ARBA00022741"/>
    </source>
</evidence>
<dbReference type="Proteomes" id="UP000675379">
    <property type="component" value="Unassembled WGS sequence"/>
</dbReference>
<dbReference type="CDD" id="cd03709">
    <property type="entry name" value="lepA_C"/>
    <property type="match status" value="1"/>
</dbReference>
<dbReference type="FunFam" id="3.30.70.240:FF:000007">
    <property type="entry name" value="Translation factor GUF1, mitochondrial"/>
    <property type="match status" value="1"/>
</dbReference>
<dbReference type="InterPro" id="IPR013842">
    <property type="entry name" value="LepA_CTD"/>
</dbReference>
<evidence type="ECO:0000256" key="10">
    <source>
        <dbReference type="ARBA" id="ARBA00061052"/>
    </source>
</evidence>
<feature type="domain" description="Tr-type G" evidence="13">
    <location>
        <begin position="7"/>
        <end position="188"/>
    </location>
</feature>
<dbReference type="SMART" id="SM00838">
    <property type="entry name" value="EFG_C"/>
    <property type="match status" value="1"/>
</dbReference>
<evidence type="ECO:0000313" key="15">
    <source>
        <dbReference type="Proteomes" id="UP000675379"/>
    </source>
</evidence>
<dbReference type="SUPFAM" id="SSF54980">
    <property type="entry name" value="EF-G C-terminal domain-like"/>
    <property type="match status" value="2"/>
</dbReference>
<dbReference type="GO" id="GO:0043022">
    <property type="term" value="F:ribosome binding"/>
    <property type="evidence" value="ECO:0007669"/>
    <property type="project" value="UniProtKB-UniRule"/>
</dbReference>
<dbReference type="NCBIfam" id="TIGR01393">
    <property type="entry name" value="lepA"/>
    <property type="match status" value="1"/>
</dbReference>
<dbReference type="InterPro" id="IPR005225">
    <property type="entry name" value="Small_GTP-bd"/>
</dbReference>
<dbReference type="Pfam" id="PF06421">
    <property type="entry name" value="LepA_C"/>
    <property type="match status" value="1"/>
</dbReference>
<dbReference type="InterPro" id="IPR009000">
    <property type="entry name" value="Transl_B-barrel_sf"/>
</dbReference>
<feature type="binding site" evidence="12">
    <location>
        <begin position="19"/>
        <end position="24"/>
    </location>
    <ligand>
        <name>GTP</name>
        <dbReference type="ChEBI" id="CHEBI:37565"/>
    </ligand>
</feature>
<dbReference type="HAMAP" id="MF_00071">
    <property type="entry name" value="LepA"/>
    <property type="match status" value="1"/>
</dbReference>
<dbReference type="SUPFAM" id="SSF52540">
    <property type="entry name" value="P-loop containing nucleoside triphosphate hydrolases"/>
    <property type="match status" value="1"/>
</dbReference>
<evidence type="ECO:0000256" key="12">
    <source>
        <dbReference type="HAMAP-Rule" id="MF_00071"/>
    </source>
</evidence>
<dbReference type="InterPro" id="IPR035654">
    <property type="entry name" value="LepA_IV"/>
</dbReference>
<dbReference type="Pfam" id="PF00679">
    <property type="entry name" value="EFG_C"/>
    <property type="match status" value="1"/>
</dbReference>
<dbReference type="Pfam" id="PF03144">
    <property type="entry name" value="GTP_EFTU_D2"/>
    <property type="match status" value="1"/>
</dbReference>
<dbReference type="CDD" id="cd01890">
    <property type="entry name" value="LepA"/>
    <property type="match status" value="1"/>
</dbReference>
<comment type="catalytic activity">
    <reaction evidence="8 12">
        <text>GTP + H2O = GDP + phosphate + H(+)</text>
        <dbReference type="Rhea" id="RHEA:19669"/>
        <dbReference type="ChEBI" id="CHEBI:15377"/>
        <dbReference type="ChEBI" id="CHEBI:15378"/>
        <dbReference type="ChEBI" id="CHEBI:37565"/>
        <dbReference type="ChEBI" id="CHEBI:43474"/>
        <dbReference type="ChEBI" id="CHEBI:58189"/>
        <dbReference type="EC" id="3.6.5.n1"/>
    </reaction>
</comment>
<comment type="similarity">
    <text evidence="1 12">Belongs to the TRAFAC class translation factor GTPase superfamily. Classic translation factor GTPase family. LepA subfamily.</text>
</comment>
<evidence type="ECO:0000256" key="11">
    <source>
        <dbReference type="ARBA" id="ARBA00066744"/>
    </source>
</evidence>
<evidence type="ECO:0000256" key="7">
    <source>
        <dbReference type="ARBA" id="ARBA00023136"/>
    </source>
</evidence>
<dbReference type="CDD" id="cd03699">
    <property type="entry name" value="EF4_II"/>
    <property type="match status" value="1"/>
</dbReference>
<keyword evidence="6 12" id="KW-0342">GTP-binding</keyword>
<dbReference type="Gene3D" id="2.40.30.10">
    <property type="entry name" value="Translation factors"/>
    <property type="match status" value="1"/>
</dbReference>
<protein>
    <recommendedName>
        <fullName evidence="11 12">Elongation factor 4</fullName>
        <shortName evidence="12">EF-4</shortName>
        <ecNumber evidence="11 12">3.6.5.n1</ecNumber>
    </recommendedName>
    <alternativeName>
        <fullName evidence="12">Ribosomal back-translocase LepA</fullName>
    </alternativeName>
</protein>
<reference evidence="14" key="1">
    <citation type="submission" date="2021-04" db="EMBL/GenBank/DDBJ databases">
        <title>Proteiniclasticum sedimins sp. nov., an obligate anaerobic bacterium isolated from anaerobic sludge.</title>
        <authorList>
            <person name="Liu J."/>
        </authorList>
    </citation>
    <scope>NUCLEOTIDE SEQUENCE</scope>
    <source>
        <strain evidence="14">BAD-10</strain>
    </source>
</reference>
<dbReference type="CDD" id="cd16260">
    <property type="entry name" value="EF4_III"/>
    <property type="match status" value="1"/>
</dbReference>
<dbReference type="FunFam" id="2.40.30.10:FF:000015">
    <property type="entry name" value="Translation factor GUF1, mitochondrial"/>
    <property type="match status" value="1"/>
</dbReference>
<keyword evidence="14" id="KW-0251">Elongation factor</keyword>
<dbReference type="SUPFAM" id="SSF50447">
    <property type="entry name" value="Translation proteins"/>
    <property type="match status" value="1"/>
</dbReference>
<dbReference type="EMBL" id="JAGSCS010000003">
    <property type="protein sequence ID" value="MBR0575361.1"/>
    <property type="molecule type" value="Genomic_DNA"/>
</dbReference>
<dbReference type="GO" id="GO:0005525">
    <property type="term" value="F:GTP binding"/>
    <property type="evidence" value="ECO:0007669"/>
    <property type="project" value="UniProtKB-UniRule"/>
</dbReference>
<dbReference type="InterPro" id="IPR035647">
    <property type="entry name" value="EFG_III/V"/>
</dbReference>
<dbReference type="RefSeq" id="WP_211799885.1">
    <property type="nucleotide sequence ID" value="NZ_JAGSCS010000003.1"/>
</dbReference>
<comment type="similarity">
    <text evidence="10">Belongs to the GTP-binding elongation factor family. LepA subfamily.</text>
</comment>
<dbReference type="InterPro" id="IPR006297">
    <property type="entry name" value="EF-4"/>
</dbReference>
<dbReference type="InterPro" id="IPR038363">
    <property type="entry name" value="LepA_C_sf"/>
</dbReference>
<dbReference type="InterPro" id="IPR000640">
    <property type="entry name" value="EFG_V-like"/>
</dbReference>
<evidence type="ECO:0000259" key="13">
    <source>
        <dbReference type="PROSITE" id="PS51722"/>
    </source>
</evidence>
<comment type="subcellular location">
    <subcellularLocation>
        <location evidence="12">Cell membrane</location>
        <topology evidence="12">Peripheral membrane protein</topology>
        <orientation evidence="12">Cytoplasmic side</orientation>
    </subcellularLocation>
</comment>
<evidence type="ECO:0000256" key="6">
    <source>
        <dbReference type="ARBA" id="ARBA00023134"/>
    </source>
</evidence>
<comment type="caution">
    <text evidence="14">The sequence shown here is derived from an EMBL/GenBank/DDBJ whole genome shotgun (WGS) entry which is preliminary data.</text>
</comment>
<keyword evidence="7 12" id="KW-0472">Membrane</keyword>
<dbReference type="Pfam" id="PF00009">
    <property type="entry name" value="GTP_EFTU"/>
    <property type="match status" value="1"/>
</dbReference>
<keyword evidence="2 12" id="KW-1003">Cell membrane</keyword>